<sequence>MDWEKSKSELDRIFFKDFSFFSRGRGSGELAEFWSFFKRYQQFQTRHTVTSNAKKTRGAVSEKFGLPRDYDKSYRIPLSVVTPDLSYKLRREQEKREEGGRGALSLSMEHLSQFRTALRHFINFKQKQKFEKLVKIRRDQSNLPISQYSSHILSAVGAHQVVIIAGDTGCGKSTQVPQYLLGAGYGKVACTQPRRIACISLAKRVGFETLKEHGTEIAYQVRFEGSKSPATKILFLTEGLLLRQLQTDPLLSWYEVLIVDEVHERHIHGDFLLGILHGLVYRRPDLKLILMSATINIQLFSGYFDDAPVIKVPGRLYPIDLEYVPLPSTCLGPRDKVKRSDRLDPKPYLQVLRRIDEQYPANERGDMLVFLSGMNEIASLMEEVKTYAQQTHRWIVLALHSALSIEEQDKVFDVSPDGIRKCILSTNIAETSITIDGIRFVVDSGKVKEMSYDSQAKMRRLQEFWISRASAEQRKGRAGRTGPGVCYRMYSDSDYDSFSEYSTPEIMRVPLDSLVLQLTALGVSDVRKFPFIEPPSLSNIETSLAFLKEQGALYWNERLTPIGRMLAQLPVDIVVGKMLIMGTLFHVIEPVLTMAAALSVQSPFSRVPLGQNDITVARRPLESEHGDPFTLLNAFEEWVELKGSGGSTSSHQWCRRRGLEQQRFYEMAKLRQQFQEILQEHGLLGDRGGGMRRRGRGERLTDEQLTGLRQARKRHRTENRKRKMLRMDEEGGAQSDSEEVHSGTAELRDLEFKLFHNLSDLQEASALRQSFSLRDLNVLKLVVCSGLYPQLAISDDCNSYRKDSDQVFHTKSKQFVVLHPTSVFATNPEYIDPGQRKSKGSTQPELLSYVDLLETNKPYLVNSMRAPALQTLTLFSQNIDTNSDCTRLVVEEWLELKFVEASSGQQVVSCIQTLRNTWSSMLEAKLESSMKRGESERDYRLEKKVSALEELLASKLAEFLDGVFSYSLSQLSSVAKTHLYKGPPDVTATTPTKTDSSSSVSFVSSESKPHPLKGGWIIQEYLTYDCLLEEGLAAARSDNYLRRVWSCPTCGKTLVISLAEQLQHQASCLVQPQTDEGEQLEEAASAALTRDYHCPVCGETKRLSSIGILKHKRMHAQQQQQGTGQ</sequence>
<feature type="domain" description="Helicase ATP-binding" evidence="4">
    <location>
        <begin position="153"/>
        <end position="313"/>
    </location>
</feature>
<name>A0AA35W5V3_GEOBA</name>
<evidence type="ECO:0000313" key="7">
    <source>
        <dbReference type="Proteomes" id="UP001174909"/>
    </source>
</evidence>
<dbReference type="InterPro" id="IPR007502">
    <property type="entry name" value="Helicase-assoc_dom"/>
</dbReference>
<dbReference type="GO" id="GO:0004386">
    <property type="term" value="F:helicase activity"/>
    <property type="evidence" value="ECO:0007669"/>
    <property type="project" value="UniProtKB-KW"/>
</dbReference>
<dbReference type="Gene3D" id="1.20.120.1080">
    <property type="match status" value="1"/>
</dbReference>
<keyword evidence="2 6" id="KW-0067">ATP-binding</keyword>
<evidence type="ECO:0000259" key="5">
    <source>
        <dbReference type="PROSITE" id="PS51194"/>
    </source>
</evidence>
<dbReference type="InterPro" id="IPR001650">
    <property type="entry name" value="Helicase_C-like"/>
</dbReference>
<evidence type="ECO:0000256" key="2">
    <source>
        <dbReference type="ARBA" id="ARBA00022806"/>
    </source>
</evidence>
<dbReference type="Gene3D" id="3.40.50.300">
    <property type="entry name" value="P-loop containing nucleotide triphosphate hydrolases"/>
    <property type="match status" value="2"/>
</dbReference>
<keyword evidence="1" id="KW-0378">Hydrolase</keyword>
<dbReference type="SMART" id="SM00487">
    <property type="entry name" value="DEXDc"/>
    <property type="match status" value="1"/>
</dbReference>
<dbReference type="SMART" id="SM00490">
    <property type="entry name" value="HELICc"/>
    <property type="match status" value="1"/>
</dbReference>
<dbReference type="CDD" id="cd18791">
    <property type="entry name" value="SF2_C_RHA"/>
    <property type="match status" value="1"/>
</dbReference>
<evidence type="ECO:0000256" key="3">
    <source>
        <dbReference type="SAM" id="MobiDB-lite"/>
    </source>
</evidence>
<dbReference type="Pfam" id="PF00271">
    <property type="entry name" value="Helicase_C"/>
    <property type="match status" value="1"/>
</dbReference>
<dbReference type="CDD" id="cd17979">
    <property type="entry name" value="DEXHc_DHX34"/>
    <property type="match status" value="1"/>
</dbReference>
<feature type="compositionally biased region" description="Low complexity" evidence="3">
    <location>
        <begin position="986"/>
        <end position="1005"/>
    </location>
</feature>
<organism evidence="6 7">
    <name type="scientific">Geodia barretti</name>
    <name type="common">Barrett's horny sponge</name>
    <dbReference type="NCBI Taxonomy" id="519541"/>
    <lineage>
        <taxon>Eukaryota</taxon>
        <taxon>Metazoa</taxon>
        <taxon>Porifera</taxon>
        <taxon>Demospongiae</taxon>
        <taxon>Heteroscleromorpha</taxon>
        <taxon>Tetractinellida</taxon>
        <taxon>Astrophorina</taxon>
        <taxon>Geodiidae</taxon>
        <taxon>Geodia</taxon>
    </lineage>
</organism>
<comment type="caution">
    <text evidence="6">The sequence shown here is derived from an EMBL/GenBank/DDBJ whole genome shotgun (WGS) entry which is preliminary data.</text>
</comment>
<dbReference type="InterPro" id="IPR014001">
    <property type="entry name" value="Helicase_ATP-bd"/>
</dbReference>
<dbReference type="FunFam" id="3.40.50.300:FF:000540">
    <property type="entry name" value="probable ATP-dependent RNA helicase DHX34"/>
    <property type="match status" value="1"/>
</dbReference>
<dbReference type="EMBL" id="CASHTH010000268">
    <property type="protein sequence ID" value="CAI7996262.1"/>
    <property type="molecule type" value="Genomic_DNA"/>
</dbReference>
<dbReference type="Pfam" id="PF21010">
    <property type="entry name" value="HA2_C"/>
    <property type="match status" value="1"/>
</dbReference>
<accession>A0AA35W5V3</accession>
<dbReference type="AlphaFoldDB" id="A0AA35W5V3"/>
<feature type="compositionally biased region" description="Basic residues" evidence="3">
    <location>
        <begin position="710"/>
        <end position="724"/>
    </location>
</feature>
<keyword evidence="2 6" id="KW-0547">Nucleotide-binding</keyword>
<evidence type="ECO:0000256" key="1">
    <source>
        <dbReference type="ARBA" id="ARBA00022801"/>
    </source>
</evidence>
<dbReference type="PROSITE" id="PS51192">
    <property type="entry name" value="HELICASE_ATP_BIND_1"/>
    <property type="match status" value="1"/>
</dbReference>
<dbReference type="PROSITE" id="PS51194">
    <property type="entry name" value="HELICASE_CTER"/>
    <property type="match status" value="1"/>
</dbReference>
<gene>
    <name evidence="6" type="ORF">GBAR_LOCUS1841</name>
</gene>
<dbReference type="FunFam" id="1.20.120.1080:FF:000005">
    <property type="entry name" value="ATP-dependent helicase HrpA"/>
    <property type="match status" value="1"/>
</dbReference>
<feature type="region of interest" description="Disordered" evidence="3">
    <location>
        <begin position="983"/>
        <end position="1005"/>
    </location>
</feature>
<dbReference type="PANTHER" id="PTHR18934">
    <property type="entry name" value="ATP-DEPENDENT RNA HELICASE"/>
    <property type="match status" value="1"/>
</dbReference>
<dbReference type="PANTHER" id="PTHR18934:SF221">
    <property type="entry name" value="ATP-DEPENDENT RNA HELICASE DHX34-RELATED"/>
    <property type="match status" value="1"/>
</dbReference>
<dbReference type="GO" id="GO:0003723">
    <property type="term" value="F:RNA binding"/>
    <property type="evidence" value="ECO:0007669"/>
    <property type="project" value="TreeGrafter"/>
</dbReference>
<dbReference type="Pfam" id="PF24485">
    <property type="entry name" value="zf-C2H2_DHX34"/>
    <property type="match status" value="1"/>
</dbReference>
<dbReference type="GO" id="GO:0016787">
    <property type="term" value="F:hydrolase activity"/>
    <property type="evidence" value="ECO:0007669"/>
    <property type="project" value="UniProtKB-KW"/>
</dbReference>
<keyword evidence="7" id="KW-1185">Reference proteome</keyword>
<evidence type="ECO:0000259" key="4">
    <source>
        <dbReference type="PROSITE" id="PS51192"/>
    </source>
</evidence>
<dbReference type="SMART" id="SM00847">
    <property type="entry name" value="HA2"/>
    <property type="match status" value="1"/>
</dbReference>
<evidence type="ECO:0000313" key="6">
    <source>
        <dbReference type="EMBL" id="CAI7996262.1"/>
    </source>
</evidence>
<dbReference type="SUPFAM" id="SSF52540">
    <property type="entry name" value="P-loop containing nucleoside triphosphate hydrolases"/>
    <property type="match status" value="1"/>
</dbReference>
<keyword evidence="2 6" id="KW-0347">Helicase</keyword>
<reference evidence="6" key="1">
    <citation type="submission" date="2023-03" db="EMBL/GenBank/DDBJ databases">
        <authorList>
            <person name="Steffen K."/>
            <person name="Cardenas P."/>
        </authorList>
    </citation>
    <scope>NUCLEOTIDE SEQUENCE</scope>
</reference>
<feature type="region of interest" description="Disordered" evidence="3">
    <location>
        <begin position="708"/>
        <end position="742"/>
    </location>
</feature>
<feature type="domain" description="Helicase C-terminal" evidence="5">
    <location>
        <begin position="347"/>
        <end position="522"/>
    </location>
</feature>
<dbReference type="InterPro" id="IPR011709">
    <property type="entry name" value="DEAD-box_helicase_OB_fold"/>
</dbReference>
<proteinExistence type="predicted"/>
<dbReference type="FunFam" id="3.40.50.300:FF:000725">
    <property type="entry name" value="probable ATP-dependent RNA helicase DHX34"/>
    <property type="match status" value="1"/>
</dbReference>
<dbReference type="Pfam" id="PF07717">
    <property type="entry name" value="OB_NTP_bind"/>
    <property type="match status" value="1"/>
</dbReference>
<protein>
    <submittedName>
        <fullName evidence="6">Probable ATP-dependent RNA helicase DHX34</fullName>
    </submittedName>
</protein>
<dbReference type="InterPro" id="IPR027417">
    <property type="entry name" value="P-loop_NTPase"/>
</dbReference>
<dbReference type="Proteomes" id="UP001174909">
    <property type="component" value="Unassembled WGS sequence"/>
</dbReference>
<dbReference type="InterPro" id="IPR056382">
    <property type="entry name" value="DHX34_Znf-C2H2"/>
</dbReference>